<keyword evidence="2" id="KW-1185">Reference proteome</keyword>
<dbReference type="RefSeq" id="WP_185003671.1">
    <property type="nucleotide sequence ID" value="NZ_BAAAUI010000002.1"/>
</dbReference>
<dbReference type="AlphaFoldDB" id="A0A7W7CB52"/>
<protein>
    <submittedName>
        <fullName evidence="1">Uncharacterized protein</fullName>
    </submittedName>
</protein>
<accession>A0A7W7CB52</accession>
<dbReference type="EMBL" id="JACHMH010000001">
    <property type="protein sequence ID" value="MBB4677762.1"/>
    <property type="molecule type" value="Genomic_DNA"/>
</dbReference>
<organism evidence="1 2">
    <name type="scientific">Crossiella cryophila</name>
    <dbReference type="NCBI Taxonomy" id="43355"/>
    <lineage>
        <taxon>Bacteria</taxon>
        <taxon>Bacillati</taxon>
        <taxon>Actinomycetota</taxon>
        <taxon>Actinomycetes</taxon>
        <taxon>Pseudonocardiales</taxon>
        <taxon>Pseudonocardiaceae</taxon>
        <taxon>Crossiella</taxon>
    </lineage>
</organism>
<dbReference type="Proteomes" id="UP000533598">
    <property type="component" value="Unassembled WGS sequence"/>
</dbReference>
<evidence type="ECO:0000313" key="2">
    <source>
        <dbReference type="Proteomes" id="UP000533598"/>
    </source>
</evidence>
<name>A0A7W7CB52_9PSEU</name>
<sequence length="48" mass="5372">MSVQHTLFSHPTTDQPHIAVNLAESGQWAHDTLFHEPVIPAQNTEHNS</sequence>
<evidence type="ECO:0000313" key="1">
    <source>
        <dbReference type="EMBL" id="MBB4677762.1"/>
    </source>
</evidence>
<proteinExistence type="predicted"/>
<comment type="caution">
    <text evidence="1">The sequence shown here is derived from an EMBL/GenBank/DDBJ whole genome shotgun (WGS) entry which is preliminary data.</text>
</comment>
<gene>
    <name evidence="1" type="ORF">HNR67_003880</name>
</gene>
<reference evidence="1 2" key="1">
    <citation type="submission" date="2020-08" db="EMBL/GenBank/DDBJ databases">
        <title>Sequencing the genomes of 1000 actinobacteria strains.</title>
        <authorList>
            <person name="Klenk H.-P."/>
        </authorList>
    </citation>
    <scope>NUCLEOTIDE SEQUENCE [LARGE SCALE GENOMIC DNA]</scope>
    <source>
        <strain evidence="1 2">DSM 44230</strain>
    </source>
</reference>